<proteinExistence type="predicted"/>
<dbReference type="EMBL" id="MNPJ01000003">
    <property type="protein sequence ID" value="OQS55738.1"/>
    <property type="molecule type" value="Genomic_DNA"/>
</dbReference>
<name>A0A1W0E929_9MICR</name>
<organism evidence="1 2">
    <name type="scientific">Ecytonucleospora hepatopenaei</name>
    <dbReference type="NCBI Taxonomy" id="646526"/>
    <lineage>
        <taxon>Eukaryota</taxon>
        <taxon>Fungi</taxon>
        <taxon>Fungi incertae sedis</taxon>
        <taxon>Microsporidia</taxon>
        <taxon>Enterocytozoonidae</taxon>
        <taxon>Ecytonucleospora</taxon>
    </lineage>
</organism>
<keyword evidence="2" id="KW-1185">Reference proteome</keyword>
<dbReference type="AlphaFoldDB" id="A0A1W0E929"/>
<evidence type="ECO:0000313" key="2">
    <source>
        <dbReference type="Proteomes" id="UP000192758"/>
    </source>
</evidence>
<dbReference type="Proteomes" id="UP000192758">
    <property type="component" value="Unassembled WGS sequence"/>
</dbReference>
<dbReference type="VEuPathDB" id="MicrosporidiaDB:EHP00_436"/>
<evidence type="ECO:0000313" key="1">
    <source>
        <dbReference type="EMBL" id="OQS55738.1"/>
    </source>
</evidence>
<accession>A0A1W0E929</accession>
<protein>
    <submittedName>
        <fullName evidence="1">Uncharacterized protein</fullName>
    </submittedName>
</protein>
<comment type="caution">
    <text evidence="1">The sequence shown here is derived from an EMBL/GenBank/DDBJ whole genome shotgun (WGS) entry which is preliminary data.</text>
</comment>
<sequence length="186" mass="21977">MEISEVEKEIKDLIDKKESVNREELINFTQYLLSFHVKLNDKALIDSFCAFLFEYLKGNSLPQKFKEEYDSSYKRKRKIVFVNDPIIYSGNFQIHSFEGKTQFKREEKTGKILCFDSKKSFMPKESLMHLKHNKTHALNLGVLDCLKYNEPDNNNDLQTKIFEFDINDIIKTPMLLDFNNKDAKTE</sequence>
<gene>
    <name evidence="1" type="ORF">EHP00_436</name>
</gene>
<reference evidence="1 2" key="1">
    <citation type="journal article" date="2017" name="Environ. Microbiol.">
        <title>Decay of the glycolytic pathway and adaptation to intranuclear parasitism within Enterocytozoonidae microsporidia.</title>
        <authorList>
            <person name="Wiredu Boakye D."/>
            <person name="Jaroenlak P."/>
            <person name="Prachumwat A."/>
            <person name="Williams T.A."/>
            <person name="Bateman K.S."/>
            <person name="Itsathitphaisarn O."/>
            <person name="Sritunyalucksana K."/>
            <person name="Paszkiewicz K.H."/>
            <person name="Moore K.A."/>
            <person name="Stentiford G.D."/>
            <person name="Williams B.A."/>
        </authorList>
    </citation>
    <scope>NUCLEOTIDE SEQUENCE [LARGE SCALE GENOMIC DNA]</scope>
    <source>
        <strain evidence="1 2">TH1</strain>
    </source>
</reference>